<gene>
    <name evidence="1" type="ORF">AWE51_13050</name>
</gene>
<comment type="caution">
    <text evidence="1">The sequence shown here is derived from an EMBL/GenBank/DDBJ whole genome shotgun (WGS) entry which is preliminary data.</text>
</comment>
<accession>A0A162YZN1</accession>
<name>A0A162YZN1_9FLAO</name>
<dbReference type="EMBL" id="LQRT01000035">
    <property type="protein sequence ID" value="KZS39457.1"/>
    <property type="molecule type" value="Genomic_DNA"/>
</dbReference>
<dbReference type="AlphaFoldDB" id="A0A162YZN1"/>
<organism evidence="1 2">
    <name type="scientific">Aquimarina aggregata</name>
    <dbReference type="NCBI Taxonomy" id="1642818"/>
    <lineage>
        <taxon>Bacteria</taxon>
        <taxon>Pseudomonadati</taxon>
        <taxon>Bacteroidota</taxon>
        <taxon>Flavobacteriia</taxon>
        <taxon>Flavobacteriales</taxon>
        <taxon>Flavobacteriaceae</taxon>
        <taxon>Aquimarina</taxon>
    </lineage>
</organism>
<keyword evidence="2" id="KW-1185">Reference proteome</keyword>
<protein>
    <recommendedName>
        <fullName evidence="3">Sugar-binding protein</fullName>
    </recommendedName>
</protein>
<evidence type="ECO:0008006" key="3">
    <source>
        <dbReference type="Google" id="ProtNLM"/>
    </source>
</evidence>
<evidence type="ECO:0000313" key="2">
    <source>
        <dbReference type="Proteomes" id="UP000076715"/>
    </source>
</evidence>
<dbReference type="RefSeq" id="WP_066317763.1">
    <property type="nucleotide sequence ID" value="NZ_LQRT01000035.1"/>
</dbReference>
<proteinExistence type="predicted"/>
<dbReference type="STRING" id="1642818.AWE51_13050"/>
<sequence length="1066" mass="121894">MKKTEYLDPKIVFTICFSMLFYVTLSFSQSNGNNAFNNIIPGDELVATPDVMAFHKYNSLPVNLYTGKVQISLPLYEIKSGNITIPINLTYNSGGIKVDDIASNVGLGWNLNASGSIANIIKDIPDQTFRRGKISEKDFDFGSITYQYVTKKGYLRDYDEILQGNLIPELYPGYKLEAEEDASPDIFIANAPGLSSRFILEKNNNSYTILPVDGSGIINSNTITYGEVDSSNLGFQLNEIEITDFGGYSPTSNFTNKFNYYGYDTFELVNTNGIKYIFDKKDLRESLARQARYSPIKGGRITTSVTAHHLSSMFDPKSNKTVNFNYEAYQKGTVQYERSMIEDALTNHVNPDDWVSVQVFGHLPLINSFNDNNNQIDENVFRSSLSYVKYKKAHRLNEISFDNGKVEFLYTNIRQDTYDEKALTEIVVRDFNNKIIKRFAFDYTYFIAKENCSQPECKRLKLERIRQIGSDNTSIDLYTLDYYYTNPLPKVKALQQDFLGYYNNNGVITPPNTSAQRKQPTLYYHKNKGANSVLPFPLEGESALTITGDFSLQPNDYSLSGTLKSVEYATGGKSEFEYEMHDFNFLGNQYAAGGTRIKRQKLVDENQNVKVLEYEYKDSNGKSTGYINNLPVFGYPFMWDPSRTSNNVSFAVFDKSRTALELTDGSFVGYSEVIEKEVGNGYMRHKFISPQTTPNIPETYVTSNTGNPNYVGSNDRAALDFLRNNSAYPSSSYIDNDILRGRPLFLEYRDESDNIVKQINYEYDRKIFNTINLNYRDVLDNYGRNDQSLDFGTWHYYHSSKLNIERNLQSKKITTEYFVEGNKVTEEYFEYDTTYPFLKQYKVIDNGNELKTNTFYSFDSTINNQPYMSNLVGSNRLSEPIKEETKFNNTVTNTNLIGYHNFGNNVTLPKNIFQSKGNSALQELSTIDKRDQYGNITQYRKKNDTPTTLIWGYQSIYPIAKIENATYTQISSFVTNLKAKSNADNDRTIGNTGKEGVLRQHLQALRIALPNALVTTYTYDPLIGVTSMTDPRGYTMYYHYDTFNRLEFVKDADGNLVSENKYNYKN</sequence>
<reference evidence="1 2" key="1">
    <citation type="submission" date="2016-01" db="EMBL/GenBank/DDBJ databases">
        <title>The draft genome sequence of Aquimarina sp. RZW4-3-2.</title>
        <authorList>
            <person name="Wang Y."/>
        </authorList>
    </citation>
    <scope>NUCLEOTIDE SEQUENCE [LARGE SCALE GENOMIC DNA]</scope>
    <source>
        <strain evidence="1 2">RZW4-3-2</strain>
    </source>
</reference>
<dbReference type="OrthoDB" id="9814627at2"/>
<dbReference type="Proteomes" id="UP000076715">
    <property type="component" value="Unassembled WGS sequence"/>
</dbReference>
<evidence type="ECO:0000313" key="1">
    <source>
        <dbReference type="EMBL" id="KZS39457.1"/>
    </source>
</evidence>